<dbReference type="Pfam" id="PF08713">
    <property type="entry name" value="DNA_alkylation"/>
    <property type="match status" value="1"/>
</dbReference>
<comment type="caution">
    <text evidence="1">The sequence shown here is derived from an EMBL/GenBank/DDBJ whole genome shotgun (WGS) entry which is preliminary data.</text>
</comment>
<keyword evidence="2" id="KW-1185">Reference proteome</keyword>
<dbReference type="Gene3D" id="1.25.40.290">
    <property type="entry name" value="ARM repeat domains"/>
    <property type="match status" value="1"/>
</dbReference>
<evidence type="ECO:0000313" key="2">
    <source>
        <dbReference type="Proteomes" id="UP001230220"/>
    </source>
</evidence>
<sequence length="209" mass="24323">MEYKEVKDTILNIEGGFKVIKEVSIELYKSMDAVESKKLAYELYSSNAYQERSLAVFLLGYLSIDNLSCLLFLKDEVSKDDNWRVQEILAMAFDYFCSKTGYEKAIPYIEEWLQSPVANVRRAVSEGLRIWTSRPHFKEHPQKAVNYLSPLKDDESEYVRKSAGNALRDISKKHPQLIIDEISLWDLNNKRILQVYKLVTKNGLLMKKQ</sequence>
<dbReference type="Gene3D" id="1.10.1240.70">
    <property type="match status" value="1"/>
</dbReference>
<protein>
    <submittedName>
        <fullName evidence="1">3-methyladenine DNA glycosylase AlkC</fullName>
    </submittedName>
</protein>
<dbReference type="SUPFAM" id="SSF48371">
    <property type="entry name" value="ARM repeat"/>
    <property type="match status" value="1"/>
</dbReference>
<dbReference type="Proteomes" id="UP001230220">
    <property type="component" value="Unassembled WGS sequence"/>
</dbReference>
<reference evidence="1 2" key="1">
    <citation type="submission" date="2023-07" db="EMBL/GenBank/DDBJ databases">
        <title>Genomic Encyclopedia of Type Strains, Phase IV (KMG-IV): sequencing the most valuable type-strain genomes for metagenomic binning, comparative biology and taxonomic classification.</title>
        <authorList>
            <person name="Goeker M."/>
        </authorList>
    </citation>
    <scope>NUCLEOTIDE SEQUENCE [LARGE SCALE GENOMIC DNA]</scope>
    <source>
        <strain evidence="1 2">DSM 16784</strain>
    </source>
</reference>
<accession>A0ABU0E7A4</accession>
<gene>
    <name evidence="1" type="ORF">J2S15_003465</name>
</gene>
<proteinExistence type="predicted"/>
<dbReference type="InterPro" id="IPR016024">
    <property type="entry name" value="ARM-type_fold"/>
</dbReference>
<organism evidence="1 2">
    <name type="scientific">Breznakia pachnodae</name>
    <dbReference type="NCBI Taxonomy" id="265178"/>
    <lineage>
        <taxon>Bacteria</taxon>
        <taxon>Bacillati</taxon>
        <taxon>Bacillota</taxon>
        <taxon>Erysipelotrichia</taxon>
        <taxon>Erysipelotrichales</taxon>
        <taxon>Erysipelotrichaceae</taxon>
        <taxon>Breznakia</taxon>
    </lineage>
</organism>
<dbReference type="EMBL" id="JAUSUR010000007">
    <property type="protein sequence ID" value="MDQ0362711.1"/>
    <property type="molecule type" value="Genomic_DNA"/>
</dbReference>
<evidence type="ECO:0000313" key="1">
    <source>
        <dbReference type="EMBL" id="MDQ0362711.1"/>
    </source>
</evidence>
<dbReference type="RefSeq" id="WP_307410607.1">
    <property type="nucleotide sequence ID" value="NZ_JAUSUR010000007.1"/>
</dbReference>
<dbReference type="InterPro" id="IPR014825">
    <property type="entry name" value="DNA_alkylation"/>
</dbReference>
<name>A0ABU0E7A4_9FIRM</name>